<accession>A0AAU8B551</accession>
<reference evidence="2" key="1">
    <citation type="submission" date="2024-03" db="EMBL/GenBank/DDBJ databases">
        <title>Diverse circular DNA viruses in blood, oral, and fecal samples of captive lemurs.</title>
        <authorList>
            <person name="Paietta E.N."/>
            <person name="Kraberger S."/>
            <person name="Lund M.C."/>
            <person name="Custer J.M."/>
            <person name="Vargas K.M."/>
            <person name="Ehmke E.E."/>
            <person name="Yoder A.D."/>
            <person name="Varsani A."/>
        </authorList>
    </citation>
    <scope>NUCLEOTIDE SEQUENCE</scope>
    <source>
        <strain evidence="2">Duke_25SS_43</strain>
    </source>
</reference>
<protein>
    <submittedName>
        <fullName evidence="2">Uncharacterized protein</fullName>
    </submittedName>
</protein>
<proteinExistence type="predicted"/>
<sequence length="411" mass="43179">MRLGVYLRFSRLILLAFLCSVSFFGHAAAIWSDVGYFYNSSEFNKDGADNTQGYDLSKCNVSSFFGAKEDGDKDASREHVRVDQDENGLKIHYGGKGGYFGYDSRWNYAQYFEFNVPPAFKNTLLSALKKALSSGNCTLANELTNQLKNGTPQECDGDKCLTFEDANGSTCTVTSSGGSYCKWDGGSSYGETEDGTPRITISPRDGSLDDYAGVKDVDKLTDDNSGQPGGSDKSGGINEHSGSAGDSGQGSSNSGNGTGGGTGKVDGNTSGSKGAGSAGGGDGTGGKGKEGGNGTGEKGDGESDKGDGKGSGKGKGDGNSDKDKDKGETQVDLSAPTMNQFFAGLRKTLKDKFLSDFDITGGECPKPTITLLHRSYTISQHCTVLESVRDHFAALMMFLYTFAAMRVILSS</sequence>
<feature type="compositionally biased region" description="Basic and acidic residues" evidence="1">
    <location>
        <begin position="212"/>
        <end position="222"/>
    </location>
</feature>
<evidence type="ECO:0000313" key="2">
    <source>
        <dbReference type="EMBL" id="XCD06674.1"/>
    </source>
</evidence>
<dbReference type="EMBL" id="PP511699">
    <property type="protein sequence ID" value="XCD06674.1"/>
    <property type="molecule type" value="Genomic_DNA"/>
</dbReference>
<feature type="compositionally biased region" description="Basic and acidic residues" evidence="1">
    <location>
        <begin position="297"/>
        <end position="329"/>
    </location>
</feature>
<organism evidence="2">
    <name type="scientific">Dulem virus 57</name>
    <dbReference type="NCBI Taxonomy" id="3145768"/>
    <lineage>
        <taxon>Viruses</taxon>
        <taxon>Monodnaviria</taxon>
        <taxon>Loebvirae</taxon>
        <taxon>Hofneiviricota</taxon>
        <taxon>Faserviricetes</taxon>
        <taxon>Tubulavirales</taxon>
        <taxon>Inoviridae</taxon>
        <taxon>Inovirus</taxon>
    </lineage>
</organism>
<feature type="compositionally biased region" description="Low complexity" evidence="1">
    <location>
        <begin position="241"/>
        <end position="255"/>
    </location>
</feature>
<feature type="region of interest" description="Disordered" evidence="1">
    <location>
        <begin position="188"/>
        <end position="335"/>
    </location>
</feature>
<name>A0AAU8B551_9VIRU</name>
<evidence type="ECO:0000256" key="1">
    <source>
        <dbReference type="SAM" id="MobiDB-lite"/>
    </source>
</evidence>
<feature type="compositionally biased region" description="Gly residues" evidence="1">
    <location>
        <begin position="273"/>
        <end position="296"/>
    </location>
</feature>